<gene>
    <name evidence="6" type="ORF">HW423_01795</name>
</gene>
<dbReference type="InterPro" id="IPR045943">
    <property type="entry name" value="DUF6363"/>
</dbReference>
<dbReference type="InterPro" id="IPR050301">
    <property type="entry name" value="NTE"/>
</dbReference>
<feature type="short sequence motif" description="DGA/G" evidence="4">
    <location>
        <begin position="161"/>
        <end position="163"/>
    </location>
</feature>
<dbReference type="Gene3D" id="3.40.1090.10">
    <property type="entry name" value="Cytosolic phospholipase A2 catalytic domain"/>
    <property type="match status" value="2"/>
</dbReference>
<protein>
    <submittedName>
        <fullName evidence="6">Patatin family protein</fullName>
    </submittedName>
</protein>
<dbReference type="InterPro" id="IPR037483">
    <property type="entry name" value="YjjU-like"/>
</dbReference>
<dbReference type="GO" id="GO:0016787">
    <property type="term" value="F:hydrolase activity"/>
    <property type="evidence" value="ECO:0007669"/>
    <property type="project" value="UniProtKB-UniRule"/>
</dbReference>
<dbReference type="GO" id="GO:0016042">
    <property type="term" value="P:lipid catabolic process"/>
    <property type="evidence" value="ECO:0007669"/>
    <property type="project" value="UniProtKB-UniRule"/>
</dbReference>
<dbReference type="PROSITE" id="PS51635">
    <property type="entry name" value="PNPLA"/>
    <property type="match status" value="1"/>
</dbReference>
<dbReference type="InterPro" id="IPR002641">
    <property type="entry name" value="PNPLA_dom"/>
</dbReference>
<dbReference type="Pfam" id="PF19890">
    <property type="entry name" value="DUF6363"/>
    <property type="match status" value="1"/>
</dbReference>
<comment type="caution">
    <text evidence="4">Lacks conserved residue(s) required for the propagation of feature annotation.</text>
</comment>
<feature type="active site" description="Nucleophile" evidence="4">
    <location>
        <position position="39"/>
    </location>
</feature>
<feature type="short sequence motif" description="GXSXG" evidence="4">
    <location>
        <begin position="37"/>
        <end position="41"/>
    </location>
</feature>
<evidence type="ECO:0000256" key="1">
    <source>
        <dbReference type="ARBA" id="ARBA00022801"/>
    </source>
</evidence>
<dbReference type="EMBL" id="JACAOA010000003">
    <property type="protein sequence ID" value="MBA5728518.1"/>
    <property type="molecule type" value="Genomic_DNA"/>
</dbReference>
<feature type="active site" description="Proton acceptor" evidence="4">
    <location>
        <position position="161"/>
    </location>
</feature>
<name>A0A839A412_9LACT</name>
<comment type="caution">
    <text evidence="6">The sequence shown here is derived from an EMBL/GenBank/DDBJ whole genome shotgun (WGS) entry which is preliminary data.</text>
</comment>
<dbReference type="InterPro" id="IPR016035">
    <property type="entry name" value="Acyl_Trfase/lysoPLipase"/>
</dbReference>
<accession>A0A839A412</accession>
<evidence type="ECO:0000313" key="7">
    <source>
        <dbReference type="Proteomes" id="UP000571018"/>
    </source>
</evidence>
<reference evidence="6 7" key="1">
    <citation type="submission" date="2020-06" db="EMBL/GenBank/DDBJ databases">
        <title>Reclassification of Facklamia ignava, Facklamia soureckii and Facklami tabacinasalis as Falseniella iganva gen. nov., comb. nov., Hutsoniella ignava gen. nov., comb. nov., and Ruoffia tabacinasalis gen. nov., comb. nov and description of Ruoffia haltotolerans sp. nov., isolated from hypersaline Inland Sea of Qatar.</title>
        <authorList>
            <person name="Fotedar R."/>
            <person name="Sankaranarayanan K."/>
            <person name="Lawson P."/>
            <person name="Caldwell M."/>
            <person name="Zeyara A."/>
            <person name="Al Malki A."/>
            <person name="Ali M."/>
        </authorList>
    </citation>
    <scope>NUCLEOTIDE SEQUENCE [LARGE SCALE GENOMIC DNA]</scope>
    <source>
        <strain evidence="6 7">INB8</strain>
    </source>
</reference>
<dbReference type="CDD" id="cd07208">
    <property type="entry name" value="Pat_hypo_Ecoli_yjju_like"/>
    <property type="match status" value="1"/>
</dbReference>
<sequence length="286" mass="32509">MKKTALILEGGSFRTMFSAGVLDVFLENEISFDYVIGVSAGALVAINYLSKQKGRVAYINTKYNNDKRYIGLTNYFQSDGVINFDFLFEYLGNSDETPFDYNTFGNRSADFEVVVTNCETGKAEYFLINDNKQEMIDITKASGSLPLISKEINIDNVSYLDGGIADSIPIQHVLDLGFEKIVVILTQDRSFTKKSLSKSVERLLRLKYRNYPSFLSTLKNRHFNYNNSLKTVHREKENGKVYLIQPDRPVKIEKIEKDKTKLESLYKSGLSSGAHHANHVKSFLKE</sequence>
<dbReference type="PANTHER" id="PTHR14226:SF25">
    <property type="entry name" value="PHOSPHOESTERASE"/>
    <property type="match status" value="1"/>
</dbReference>
<feature type="domain" description="PNPLA" evidence="5">
    <location>
        <begin position="6"/>
        <end position="174"/>
    </location>
</feature>
<evidence type="ECO:0000313" key="6">
    <source>
        <dbReference type="EMBL" id="MBA5728518.1"/>
    </source>
</evidence>
<evidence type="ECO:0000256" key="2">
    <source>
        <dbReference type="ARBA" id="ARBA00022963"/>
    </source>
</evidence>
<proteinExistence type="predicted"/>
<keyword evidence="7" id="KW-1185">Reference proteome</keyword>
<dbReference type="Proteomes" id="UP000571018">
    <property type="component" value="Unassembled WGS sequence"/>
</dbReference>
<dbReference type="RefSeq" id="WP_218930245.1">
    <property type="nucleotide sequence ID" value="NZ_JACAOA010000003.1"/>
</dbReference>
<dbReference type="Pfam" id="PF01734">
    <property type="entry name" value="Patatin"/>
    <property type="match status" value="1"/>
</dbReference>
<keyword evidence="2 4" id="KW-0442">Lipid degradation</keyword>
<keyword evidence="3 4" id="KW-0443">Lipid metabolism</keyword>
<organism evidence="6 7">
    <name type="scientific">Ruoffia halotolerans</name>
    <dbReference type="NCBI Taxonomy" id="2748684"/>
    <lineage>
        <taxon>Bacteria</taxon>
        <taxon>Bacillati</taxon>
        <taxon>Bacillota</taxon>
        <taxon>Bacilli</taxon>
        <taxon>Lactobacillales</taxon>
        <taxon>Aerococcaceae</taxon>
        <taxon>Ruoffia</taxon>
    </lineage>
</organism>
<dbReference type="AlphaFoldDB" id="A0A839A412"/>
<dbReference type="SUPFAM" id="SSF52151">
    <property type="entry name" value="FabD/lysophospholipase-like"/>
    <property type="match status" value="1"/>
</dbReference>
<keyword evidence="1 4" id="KW-0378">Hydrolase</keyword>
<evidence type="ECO:0000256" key="4">
    <source>
        <dbReference type="PROSITE-ProRule" id="PRU01161"/>
    </source>
</evidence>
<dbReference type="PANTHER" id="PTHR14226">
    <property type="entry name" value="NEUROPATHY TARGET ESTERASE/SWISS CHEESE D.MELANOGASTER"/>
    <property type="match status" value="1"/>
</dbReference>
<evidence type="ECO:0000259" key="5">
    <source>
        <dbReference type="PROSITE" id="PS51635"/>
    </source>
</evidence>
<evidence type="ECO:0000256" key="3">
    <source>
        <dbReference type="ARBA" id="ARBA00023098"/>
    </source>
</evidence>